<dbReference type="AlphaFoldDB" id="A0A9N8ZIS4"/>
<evidence type="ECO:0000313" key="2">
    <source>
        <dbReference type="Proteomes" id="UP000789706"/>
    </source>
</evidence>
<reference evidence="1" key="1">
    <citation type="submission" date="2021-06" db="EMBL/GenBank/DDBJ databases">
        <authorList>
            <person name="Kallberg Y."/>
            <person name="Tangrot J."/>
            <person name="Rosling A."/>
        </authorList>
    </citation>
    <scope>NUCLEOTIDE SEQUENCE</scope>
    <source>
        <strain evidence="1">AZ414A</strain>
    </source>
</reference>
<keyword evidence="2" id="KW-1185">Reference proteome</keyword>
<comment type="caution">
    <text evidence="1">The sequence shown here is derived from an EMBL/GenBank/DDBJ whole genome shotgun (WGS) entry which is preliminary data.</text>
</comment>
<name>A0A9N8ZIS4_9GLOM</name>
<organism evidence="1 2">
    <name type="scientific">Diversispora eburnea</name>
    <dbReference type="NCBI Taxonomy" id="1213867"/>
    <lineage>
        <taxon>Eukaryota</taxon>
        <taxon>Fungi</taxon>
        <taxon>Fungi incertae sedis</taxon>
        <taxon>Mucoromycota</taxon>
        <taxon>Glomeromycotina</taxon>
        <taxon>Glomeromycetes</taxon>
        <taxon>Diversisporales</taxon>
        <taxon>Diversisporaceae</taxon>
        <taxon>Diversispora</taxon>
    </lineage>
</organism>
<dbReference type="Proteomes" id="UP000789706">
    <property type="component" value="Unassembled WGS sequence"/>
</dbReference>
<dbReference type="EMBL" id="CAJVPK010000343">
    <property type="protein sequence ID" value="CAG8497188.1"/>
    <property type="molecule type" value="Genomic_DNA"/>
</dbReference>
<gene>
    <name evidence="1" type="ORF">DEBURN_LOCUS4483</name>
</gene>
<accession>A0A9N8ZIS4</accession>
<dbReference type="OrthoDB" id="2439475at2759"/>
<evidence type="ECO:0000313" key="1">
    <source>
        <dbReference type="EMBL" id="CAG8497188.1"/>
    </source>
</evidence>
<protein>
    <submittedName>
        <fullName evidence="1">1539_t:CDS:1</fullName>
    </submittedName>
</protein>
<sequence>MIEDDELDKLVNVGNNAEEKLIDLSETNITPKRLDLHEQILRYQTTCGLISFDHQVIIEQLLNDIQFRPFEFFVEQLRIVAIAIGLLKNQEWNYVGTGYQSPFIYESGIIELRSSLLQLYGHKYQMNSRELCGWKSMLRHMG</sequence>
<proteinExistence type="predicted"/>